<dbReference type="InterPro" id="IPR049468">
    <property type="entry name" value="Restrct_endonuc-II-like_dom"/>
</dbReference>
<evidence type="ECO:0000259" key="1">
    <source>
        <dbReference type="Pfam" id="PF18741"/>
    </source>
</evidence>
<dbReference type="OrthoDB" id="2594539at2"/>
<dbReference type="RefSeq" id="WP_087102830.1">
    <property type="nucleotide sequence ID" value="NZ_FWFG01000035.1"/>
</dbReference>
<sequence length="204" mass="22894">MGAGTATGPGRIRAGEAVRDHGFVRVWPDDGPIMPPRIALEHAARCLSVEDLAILLESAANTRLLSVGEIDALVATFPVKTRRAVGEVVPWAQSGTETRVRRFLQRSGVTVPPQAGLLPDERMDMVVGELLVIECDSHGHHEDPRAYKNDRRRDQQLLLLGYRVLRLTWEDVMLNWPRTQELLRRIIALELHRAPRNRRGLAGR</sequence>
<proteinExistence type="predicted"/>
<evidence type="ECO:0000313" key="3">
    <source>
        <dbReference type="Proteomes" id="UP000195981"/>
    </source>
</evidence>
<gene>
    <name evidence="2" type="ORF">FM110_03855</name>
</gene>
<evidence type="ECO:0000313" key="2">
    <source>
        <dbReference type="EMBL" id="SLM89605.1"/>
    </source>
</evidence>
<name>A0A1X6WVV7_9MICO</name>
<protein>
    <recommendedName>
        <fullName evidence="1">Restriction endonuclease type II-like domain-containing protein</fullName>
    </recommendedName>
</protein>
<reference evidence="2 3" key="1">
    <citation type="submission" date="2017-02" db="EMBL/GenBank/DDBJ databases">
        <authorList>
            <person name="Peterson S.W."/>
        </authorList>
    </citation>
    <scope>NUCLEOTIDE SEQUENCE [LARGE SCALE GENOMIC DNA]</scope>
    <source>
        <strain evidence="2 3">CIP104813</strain>
    </source>
</reference>
<dbReference type="EMBL" id="FWFG01000035">
    <property type="protein sequence ID" value="SLM89605.1"/>
    <property type="molecule type" value="Genomic_DNA"/>
</dbReference>
<dbReference type="SUPFAM" id="SSF52980">
    <property type="entry name" value="Restriction endonuclease-like"/>
    <property type="match status" value="1"/>
</dbReference>
<dbReference type="Gene3D" id="3.40.960.10">
    <property type="entry name" value="VSR Endonuclease"/>
    <property type="match status" value="1"/>
</dbReference>
<dbReference type="Pfam" id="PF18741">
    <property type="entry name" value="MTES_1575"/>
    <property type="match status" value="1"/>
</dbReference>
<dbReference type="InterPro" id="IPR011335">
    <property type="entry name" value="Restrct_endonuc-II-like"/>
</dbReference>
<organism evidence="2 3">
    <name type="scientific">Brachybacterium nesterenkovii</name>
    <dbReference type="NCBI Taxonomy" id="47847"/>
    <lineage>
        <taxon>Bacteria</taxon>
        <taxon>Bacillati</taxon>
        <taxon>Actinomycetota</taxon>
        <taxon>Actinomycetes</taxon>
        <taxon>Micrococcales</taxon>
        <taxon>Dermabacteraceae</taxon>
        <taxon>Brachybacterium</taxon>
    </lineage>
</organism>
<dbReference type="AlphaFoldDB" id="A0A1X6WVV7"/>
<keyword evidence="3" id="KW-1185">Reference proteome</keyword>
<accession>A0A1X6WVV7</accession>
<feature type="domain" description="Restriction endonuclease type II-like" evidence="1">
    <location>
        <begin position="97"/>
        <end position="183"/>
    </location>
</feature>
<dbReference type="Proteomes" id="UP000195981">
    <property type="component" value="Unassembled WGS sequence"/>
</dbReference>